<dbReference type="InterPro" id="IPR016940">
    <property type="entry name" value="ComGC"/>
</dbReference>
<comment type="subcellular location">
    <subcellularLocation>
        <location evidence="1">Cell membrane</location>
        <topology evidence="1">Single-pass membrane protein</topology>
    </subcellularLocation>
    <subcellularLocation>
        <location evidence="2">Cell surface</location>
    </subcellularLocation>
</comment>
<keyword evidence="3" id="KW-1003">Cell membrane</keyword>
<dbReference type="NCBIfam" id="NF040999">
    <property type="entry name" value="pilin_ComGC"/>
    <property type="match status" value="1"/>
</dbReference>
<keyword evidence="12" id="KW-1185">Reference proteome</keyword>
<evidence type="ECO:0000256" key="7">
    <source>
        <dbReference type="ARBA" id="ARBA00023136"/>
    </source>
</evidence>
<reference evidence="12" key="1">
    <citation type="submission" date="2016-06" db="EMBL/GenBank/DDBJ databases">
        <title>Four novel species of enterococci isolated from chicken manure.</title>
        <authorList>
            <person name="Van Tyne D."/>
        </authorList>
    </citation>
    <scope>NUCLEOTIDE SEQUENCE [LARGE SCALE GENOMIC DNA]</scope>
    <source>
        <strain evidence="12">JM9A</strain>
    </source>
</reference>
<dbReference type="NCBIfam" id="TIGR02532">
    <property type="entry name" value="IV_pilin_GFxxxE"/>
    <property type="match status" value="1"/>
</dbReference>
<organism evidence="11 12">
    <name type="scientific">Enterococcus diestrammenae</name>
    <dbReference type="NCBI Taxonomy" id="1155073"/>
    <lineage>
        <taxon>Bacteria</taxon>
        <taxon>Bacillati</taxon>
        <taxon>Bacillota</taxon>
        <taxon>Bacilli</taxon>
        <taxon>Lactobacillales</taxon>
        <taxon>Enterococcaceae</taxon>
        <taxon>Enterococcus</taxon>
    </lineage>
</organism>
<keyword evidence="5 10" id="KW-0812">Transmembrane</keyword>
<evidence type="ECO:0000256" key="2">
    <source>
        <dbReference type="ARBA" id="ARBA00004241"/>
    </source>
</evidence>
<evidence type="ECO:0000256" key="10">
    <source>
        <dbReference type="SAM" id="Phobius"/>
    </source>
</evidence>
<comment type="caution">
    <text evidence="11">The sequence shown here is derived from an EMBL/GenBank/DDBJ whole genome shotgun (WGS) entry which is preliminary data.</text>
</comment>
<evidence type="ECO:0000256" key="5">
    <source>
        <dbReference type="ARBA" id="ARBA00022692"/>
    </source>
</evidence>
<reference evidence="11 12" key="2">
    <citation type="submission" date="2024-02" db="EMBL/GenBank/DDBJ databases">
        <title>The Genome Sequence of Enterococcus diestrammenae JM9A.</title>
        <authorList>
            <person name="Earl A."/>
            <person name="Manson A."/>
            <person name="Gilmore M."/>
            <person name="Sanders J."/>
            <person name="Shea T."/>
            <person name="Howe W."/>
            <person name="Livny J."/>
            <person name="Cuomo C."/>
            <person name="Neafsey D."/>
            <person name="Birren B."/>
        </authorList>
    </citation>
    <scope>NUCLEOTIDE SEQUENCE [LARGE SCALE GENOMIC DNA]</scope>
    <source>
        <strain evidence="11 12">JM9A</strain>
    </source>
</reference>
<sequence>MKKSKKWLKKARAFTLVEVMVVLLIIGVLVIILVPNVGTAKDTADKRSGKAVVQLVNNQKMLYEVETGNSVVDLDELVDGKYITTEQLKAYNDYLAKYPNP</sequence>
<dbReference type="InterPro" id="IPR012902">
    <property type="entry name" value="N_methyl_site"/>
</dbReference>
<dbReference type="RefSeq" id="WP_161870570.1">
    <property type="nucleotide sequence ID" value="NZ_JAQFAM010000015.1"/>
</dbReference>
<keyword evidence="8" id="KW-0178">Competence</keyword>
<proteinExistence type="inferred from homology"/>
<dbReference type="Proteomes" id="UP001429357">
    <property type="component" value="Unassembled WGS sequence"/>
</dbReference>
<keyword evidence="7 10" id="KW-0472">Membrane</keyword>
<dbReference type="SUPFAM" id="SSF54523">
    <property type="entry name" value="Pili subunits"/>
    <property type="match status" value="1"/>
</dbReference>
<dbReference type="Gene3D" id="3.30.700.10">
    <property type="entry name" value="Glycoprotein, Type 4 Pilin"/>
    <property type="match status" value="1"/>
</dbReference>
<evidence type="ECO:0000256" key="1">
    <source>
        <dbReference type="ARBA" id="ARBA00004162"/>
    </source>
</evidence>
<protein>
    <submittedName>
        <fullName evidence="11">Competence protein ComGC</fullName>
    </submittedName>
</protein>
<comment type="similarity">
    <text evidence="9">Belongs to the ComGC family.</text>
</comment>
<evidence type="ECO:0000256" key="3">
    <source>
        <dbReference type="ARBA" id="ARBA00022475"/>
    </source>
</evidence>
<feature type="transmembrane region" description="Helical" evidence="10">
    <location>
        <begin position="12"/>
        <end position="34"/>
    </location>
</feature>
<keyword evidence="4" id="KW-0488">Methylation</keyword>
<name>A0ABV0F1J8_9ENTE</name>
<keyword evidence="6 10" id="KW-1133">Transmembrane helix</keyword>
<gene>
    <name evidence="11" type="ORF">BAU18_000520</name>
</gene>
<evidence type="ECO:0000256" key="8">
    <source>
        <dbReference type="ARBA" id="ARBA00023287"/>
    </source>
</evidence>
<evidence type="ECO:0000256" key="6">
    <source>
        <dbReference type="ARBA" id="ARBA00022989"/>
    </source>
</evidence>
<evidence type="ECO:0000256" key="9">
    <source>
        <dbReference type="ARBA" id="ARBA00043982"/>
    </source>
</evidence>
<accession>A0ABV0F1J8</accession>
<dbReference type="PIRSF" id="PIRSF029928">
    <property type="entry name" value="Late_competence_ComGC"/>
    <property type="match status" value="1"/>
</dbReference>
<evidence type="ECO:0000256" key="4">
    <source>
        <dbReference type="ARBA" id="ARBA00022481"/>
    </source>
</evidence>
<evidence type="ECO:0000313" key="11">
    <source>
        <dbReference type="EMBL" id="MEO1780942.1"/>
    </source>
</evidence>
<evidence type="ECO:0000313" key="12">
    <source>
        <dbReference type="Proteomes" id="UP001429357"/>
    </source>
</evidence>
<dbReference type="InterPro" id="IPR045584">
    <property type="entry name" value="Pilin-like"/>
</dbReference>
<dbReference type="EMBL" id="MAEI02000001">
    <property type="protein sequence ID" value="MEO1780942.1"/>
    <property type="molecule type" value="Genomic_DNA"/>
</dbReference>
<dbReference type="Pfam" id="PF07963">
    <property type="entry name" value="N_methyl"/>
    <property type="match status" value="1"/>
</dbReference>